<dbReference type="VEuPathDB" id="AmoebaDB:ACA1_255430"/>
<dbReference type="OMA" id="CTATTMI"/>
<dbReference type="AlphaFoldDB" id="L8HA63"/>
<dbReference type="Pfam" id="PF05241">
    <property type="entry name" value="EBP"/>
    <property type="match status" value="1"/>
</dbReference>
<keyword evidence="3 7" id="KW-0812">Transmembrane</keyword>
<keyword evidence="4" id="KW-0256">Endoplasmic reticulum</keyword>
<feature type="transmembrane region" description="Helical" evidence="7">
    <location>
        <begin position="98"/>
        <end position="117"/>
    </location>
</feature>
<evidence type="ECO:0000313" key="9">
    <source>
        <dbReference type="EMBL" id="ELR22434.1"/>
    </source>
</evidence>
<feature type="transmembrane region" description="Helical" evidence="7">
    <location>
        <begin position="12"/>
        <end position="31"/>
    </location>
</feature>
<evidence type="ECO:0000256" key="6">
    <source>
        <dbReference type="ARBA" id="ARBA00023136"/>
    </source>
</evidence>
<dbReference type="InterPro" id="IPR016964">
    <property type="entry name" value="Sigma2_recept"/>
</dbReference>
<accession>L8HA63</accession>
<dbReference type="PIRSF" id="PIRSF031032">
    <property type="entry name" value="TMP_97_prd"/>
    <property type="match status" value="1"/>
</dbReference>
<sequence>MAGRSLLDNIFLIYFAIHIPITLLIDAQALVPDRSIYPQAAVYLVDFYISDFGDFLMAKPPLWFQSLMWAEMLVQVPFFFVAVYAFAKCRNWIRIPALMYGTHLVTVMTPILFETAFTPMDPTHRLKMFSVYLPWFLIPLALTIKMVLYPKPFGDVEKQRANKPKRK</sequence>
<dbReference type="Proteomes" id="UP000011083">
    <property type="component" value="Unassembled WGS sequence"/>
</dbReference>
<evidence type="ECO:0000313" key="10">
    <source>
        <dbReference type="Proteomes" id="UP000011083"/>
    </source>
</evidence>
<name>L8HA63_ACACF</name>
<evidence type="ECO:0000256" key="2">
    <source>
        <dbReference type="ARBA" id="ARBA00009096"/>
    </source>
</evidence>
<proteinExistence type="inferred from homology"/>
<evidence type="ECO:0000259" key="8">
    <source>
        <dbReference type="PROSITE" id="PS51751"/>
    </source>
</evidence>
<feature type="transmembrane region" description="Helical" evidence="7">
    <location>
        <begin position="62"/>
        <end position="86"/>
    </location>
</feature>
<dbReference type="RefSeq" id="XP_004367690.1">
    <property type="nucleotide sequence ID" value="XM_004367633.1"/>
</dbReference>
<dbReference type="TCDB" id="8.A.93.1.4">
    <property type="family name" value="the sigma2 receptor or tmem97 (s2r) family"/>
</dbReference>
<comment type="similarity">
    <text evidence="2">Belongs to the TMEM97/sigma-2 receptor family.</text>
</comment>
<dbReference type="PROSITE" id="PS51751">
    <property type="entry name" value="EXPERA"/>
    <property type="match status" value="1"/>
</dbReference>
<keyword evidence="6 7" id="KW-0472">Membrane</keyword>
<reference evidence="9 10" key="1">
    <citation type="journal article" date="2013" name="Genome Biol.">
        <title>Genome of Acanthamoeba castellanii highlights extensive lateral gene transfer and early evolution of tyrosine kinase signaling.</title>
        <authorList>
            <person name="Clarke M."/>
            <person name="Lohan A.J."/>
            <person name="Liu B."/>
            <person name="Lagkouvardos I."/>
            <person name="Roy S."/>
            <person name="Zafar N."/>
            <person name="Bertelli C."/>
            <person name="Schilde C."/>
            <person name="Kianianmomeni A."/>
            <person name="Burglin T.R."/>
            <person name="Frech C."/>
            <person name="Turcotte B."/>
            <person name="Kopec K.O."/>
            <person name="Synnott J.M."/>
            <person name="Choo C."/>
            <person name="Paponov I."/>
            <person name="Finkler A."/>
            <person name="Soon Heng Tan C."/>
            <person name="Hutchins A.P."/>
            <person name="Weinmeier T."/>
            <person name="Rattei T."/>
            <person name="Chu J.S."/>
            <person name="Gimenez G."/>
            <person name="Irimia M."/>
            <person name="Rigden D.J."/>
            <person name="Fitzpatrick D.A."/>
            <person name="Lorenzo-Morales J."/>
            <person name="Bateman A."/>
            <person name="Chiu C.H."/>
            <person name="Tang P."/>
            <person name="Hegemann P."/>
            <person name="Fromm H."/>
            <person name="Raoult D."/>
            <person name="Greub G."/>
            <person name="Miranda-Saavedra D."/>
            <person name="Chen N."/>
            <person name="Nash P."/>
            <person name="Ginger M.L."/>
            <person name="Horn M."/>
            <person name="Schaap P."/>
            <person name="Caler L."/>
            <person name="Loftus B."/>
        </authorList>
    </citation>
    <scope>NUCLEOTIDE SEQUENCE [LARGE SCALE GENOMIC DNA]</scope>
    <source>
        <strain evidence="9 10">Neff</strain>
    </source>
</reference>
<dbReference type="InterPro" id="IPR033118">
    <property type="entry name" value="EXPERA"/>
</dbReference>
<protein>
    <submittedName>
        <fullName evidence="9">Transmembrane protein 97, putative</fullName>
    </submittedName>
</protein>
<dbReference type="GO" id="GO:0005789">
    <property type="term" value="C:endoplasmic reticulum membrane"/>
    <property type="evidence" value="ECO:0007669"/>
    <property type="project" value="UniProtKB-SubCell"/>
</dbReference>
<dbReference type="KEGG" id="acan:ACA1_255430"/>
<feature type="domain" description="EXPERA" evidence="8">
    <location>
        <begin position="7"/>
        <end position="143"/>
    </location>
</feature>
<gene>
    <name evidence="9" type="ORF">ACA1_255430</name>
</gene>
<dbReference type="STRING" id="1257118.L8HA63"/>
<dbReference type="PANTHER" id="PTHR31204:SF1">
    <property type="entry name" value="SIGMA INTRACELLULAR RECEPTOR 2"/>
    <property type="match status" value="1"/>
</dbReference>
<organism evidence="9 10">
    <name type="scientific">Acanthamoeba castellanii (strain ATCC 30010 / Neff)</name>
    <dbReference type="NCBI Taxonomy" id="1257118"/>
    <lineage>
        <taxon>Eukaryota</taxon>
        <taxon>Amoebozoa</taxon>
        <taxon>Discosea</taxon>
        <taxon>Longamoebia</taxon>
        <taxon>Centramoebida</taxon>
        <taxon>Acanthamoebidae</taxon>
        <taxon>Acanthamoeba</taxon>
    </lineage>
</organism>
<keyword evidence="10" id="KW-1185">Reference proteome</keyword>
<evidence type="ECO:0000256" key="4">
    <source>
        <dbReference type="ARBA" id="ARBA00022824"/>
    </source>
</evidence>
<evidence type="ECO:0000256" key="1">
    <source>
        <dbReference type="ARBA" id="ARBA00004477"/>
    </source>
</evidence>
<feature type="transmembrane region" description="Helical" evidence="7">
    <location>
        <begin position="129"/>
        <end position="148"/>
    </location>
</feature>
<evidence type="ECO:0000256" key="5">
    <source>
        <dbReference type="ARBA" id="ARBA00022989"/>
    </source>
</evidence>
<dbReference type="InterPro" id="IPR051987">
    <property type="entry name" value="Sigma-2_receptor-like"/>
</dbReference>
<dbReference type="EMBL" id="KB007885">
    <property type="protein sequence ID" value="ELR22434.1"/>
    <property type="molecule type" value="Genomic_DNA"/>
</dbReference>
<evidence type="ECO:0000256" key="7">
    <source>
        <dbReference type="PIRNR" id="PIRNR031032"/>
    </source>
</evidence>
<dbReference type="PANTHER" id="PTHR31204">
    <property type="entry name" value="SIGMA INTRACELLULAR RECEPTOR 2"/>
    <property type="match status" value="1"/>
</dbReference>
<dbReference type="GeneID" id="14923370"/>
<comment type="subcellular location">
    <subcellularLocation>
        <location evidence="1">Endoplasmic reticulum membrane</location>
        <topology evidence="1">Multi-pass membrane protein</topology>
    </subcellularLocation>
</comment>
<evidence type="ECO:0000256" key="3">
    <source>
        <dbReference type="ARBA" id="ARBA00022692"/>
    </source>
</evidence>
<dbReference type="OrthoDB" id="433124at2759"/>
<keyword evidence="5 7" id="KW-1133">Transmembrane helix</keyword>